<reference evidence="3 4" key="1">
    <citation type="submission" date="2020-11" db="EMBL/GenBank/DDBJ databases">
        <authorList>
            <person name="Kim M.K."/>
        </authorList>
    </citation>
    <scope>NUCLEOTIDE SEQUENCE [LARGE SCALE GENOMIC DNA]</scope>
    <source>
        <strain evidence="3 4">BT683</strain>
    </source>
</reference>
<evidence type="ECO:0000313" key="3">
    <source>
        <dbReference type="EMBL" id="MBF9237384.1"/>
    </source>
</evidence>
<dbReference type="Pfam" id="PF01433">
    <property type="entry name" value="Peptidase_M1"/>
    <property type="match status" value="1"/>
</dbReference>
<evidence type="ECO:0000256" key="1">
    <source>
        <dbReference type="SAM" id="SignalP"/>
    </source>
</evidence>
<feature type="chain" id="PRO_5046935396" evidence="1">
    <location>
        <begin position="20"/>
        <end position="992"/>
    </location>
</feature>
<accession>A0ABS0IG95</accession>
<feature type="signal peptide" evidence="1">
    <location>
        <begin position="1"/>
        <end position="19"/>
    </location>
</feature>
<dbReference type="Gene3D" id="1.10.390.10">
    <property type="entry name" value="Neutral Protease Domain 2"/>
    <property type="match status" value="1"/>
</dbReference>
<proteinExistence type="predicted"/>
<protein>
    <submittedName>
        <fullName evidence="3">M1 family metallopeptidase</fullName>
    </submittedName>
</protein>
<sequence length="992" mass="111168">MTKRILSGLLALLPGLVLAQPAKPTRPTAAAYFQQEVNYSIDVTLDDKAHQLTGREELTYVNNSPAALSFIWFHLWPNAYRDNTTAFAKQQLRNGERKFQFAKAEDRGFIDGLDFKVNGQAAKLEFDPLNPDIAKLVLPERLAPGASATISTPFRVKLPASFSRLGHVGQSYQITQWYPKPAVYDRRGWHPMPYLDQGEFYSEFGSFDVTITLPTNYTVGATGELQNPDELARMDALATATAVKKTAKDFGKDLSFPASEPTTKSLRYKQDRIHDFAWFADKRFNVLKSGVTLPSGKAVTSWALFTNSNPEKWIKGLQDVNDALTYYSKWVGEYPYSAATAVDGALSAGAGMEYPMVTVTQPDAIVHEVGHNWFYGILASNERDFPWMDEGMNSYLQFRVEGRENPQAGILKDVYKSPAATKALGVERLPGDALNQLPYQAMASRGLDQPIQGPTSGQFGKVNYGVIVYFKTAAQFKYLAGYLGQEKFDAAMNAYYTKWQFKHPYPEDLEATFEESTGQKLDWFFREMLTNTRQYNADIFAIQQIGDVVKVLVRTESPVLWAVPVSTVDAQGKVLETQWTPPFGDPEDDAETQLNFRLANVTAVVVDAEYLTPQLNRRDDRLALGGGNFRRWEPVRLQPLVSVERWDRSAINWLPVIGANTSDKFMLGAAFYNGLLAPKTIQYLAMPMYSFSRNELNGIAAINLNVLPARFSRQVITGLTLQRFERYLKLEPSVTVVLPHTAYDYPQQQVKLALTSVEDQDRGLTNVLTAEYGVRGGNALQKWTAHVEINSLERLPGEGQLSGTALLVRANATYERFYSPKKRVSARLFGGRFVMQSDNNAFVMGLSGSPDYRRQSAFLDRQRISNSLEAQVHQTDNRDGAFKAYVPAFSSQWLSTLNLQADLPITRLAVFADLGATAEQQLVNGTSKRFFYDAGFVVPVVRNFLEFYVPVAGSQYDNGFPSNFSDFTDRIRFVLNLNEANPFKLLGDKLAQ</sequence>
<dbReference type="CDD" id="cd09604">
    <property type="entry name" value="M1_APN_like"/>
    <property type="match status" value="1"/>
</dbReference>
<keyword evidence="1" id="KW-0732">Signal</keyword>
<feature type="domain" description="Peptidase M1 membrane alanine aminopeptidase" evidence="2">
    <location>
        <begin position="364"/>
        <end position="526"/>
    </location>
</feature>
<gene>
    <name evidence="3" type="ORF">I2I05_08240</name>
</gene>
<dbReference type="InterPro" id="IPR014782">
    <property type="entry name" value="Peptidase_M1_dom"/>
</dbReference>
<name>A0ABS0IG95_9BACT</name>
<evidence type="ECO:0000259" key="2">
    <source>
        <dbReference type="Pfam" id="PF01433"/>
    </source>
</evidence>
<comment type="caution">
    <text evidence="3">The sequence shown here is derived from an EMBL/GenBank/DDBJ whole genome shotgun (WGS) entry which is preliminary data.</text>
</comment>
<dbReference type="SUPFAM" id="SSF55486">
    <property type="entry name" value="Metalloproteases ('zincins'), catalytic domain"/>
    <property type="match status" value="1"/>
</dbReference>
<dbReference type="RefSeq" id="WP_196281759.1">
    <property type="nucleotide sequence ID" value="NZ_JADQDQ010000003.1"/>
</dbReference>
<dbReference type="Proteomes" id="UP000597617">
    <property type="component" value="Unassembled WGS sequence"/>
</dbReference>
<dbReference type="InterPro" id="IPR027268">
    <property type="entry name" value="Peptidase_M4/M1_CTD_sf"/>
</dbReference>
<dbReference type="EMBL" id="JADQDQ010000003">
    <property type="protein sequence ID" value="MBF9237384.1"/>
    <property type="molecule type" value="Genomic_DNA"/>
</dbReference>
<evidence type="ECO:0000313" key="4">
    <source>
        <dbReference type="Proteomes" id="UP000597617"/>
    </source>
</evidence>
<organism evidence="3 4">
    <name type="scientific">Hymenobacter jeongseonensis</name>
    <dbReference type="NCBI Taxonomy" id="2791027"/>
    <lineage>
        <taxon>Bacteria</taxon>
        <taxon>Pseudomonadati</taxon>
        <taxon>Bacteroidota</taxon>
        <taxon>Cytophagia</taxon>
        <taxon>Cytophagales</taxon>
        <taxon>Hymenobacteraceae</taxon>
        <taxon>Hymenobacter</taxon>
    </lineage>
</organism>
<keyword evidence="4" id="KW-1185">Reference proteome</keyword>